<feature type="region of interest" description="Disordered" evidence="6">
    <location>
        <begin position="786"/>
        <end position="806"/>
    </location>
</feature>
<feature type="compositionally biased region" description="Low complexity" evidence="6">
    <location>
        <begin position="635"/>
        <end position="650"/>
    </location>
</feature>
<dbReference type="InParanoid" id="A0A2T3AL97"/>
<accession>A0A2T3AL97</accession>
<dbReference type="GO" id="GO:0042791">
    <property type="term" value="P:5S class rRNA transcription by RNA polymerase III"/>
    <property type="evidence" value="ECO:0007669"/>
    <property type="project" value="TreeGrafter"/>
</dbReference>
<feature type="compositionally biased region" description="Polar residues" evidence="6">
    <location>
        <begin position="1225"/>
        <end position="1234"/>
    </location>
</feature>
<feature type="region of interest" description="Disordered" evidence="6">
    <location>
        <begin position="928"/>
        <end position="957"/>
    </location>
</feature>
<dbReference type="EMBL" id="KZ678377">
    <property type="protein sequence ID" value="PSS02405.1"/>
    <property type="molecule type" value="Genomic_DNA"/>
</dbReference>
<dbReference type="Pfam" id="PF20222">
    <property type="entry name" value="DUF6581"/>
    <property type="match status" value="1"/>
</dbReference>
<dbReference type="GO" id="GO:0000127">
    <property type="term" value="C:transcription factor TFIIIC complex"/>
    <property type="evidence" value="ECO:0007669"/>
    <property type="project" value="InterPro"/>
</dbReference>
<feature type="region of interest" description="Disordered" evidence="6">
    <location>
        <begin position="635"/>
        <end position="736"/>
    </location>
</feature>
<feature type="compositionally biased region" description="Basic residues" evidence="6">
    <location>
        <begin position="842"/>
        <end position="855"/>
    </location>
</feature>
<keyword evidence="5" id="KW-0539">Nucleus</keyword>
<sequence length="2385" mass="266278">MAQGLDELIDRLVDEVSYYGHGCQLSDLFAALRKYNKDAEGERIPPDQEAAAALKDDPSRPDNDEIAQSSGEVAAEPTESFIKVEPTDAEVKVARLVWPFVVAVDVISVGRNDEWSHLSFDDLMSLPEEPIGEQHSARTKGTKRSKKNQQQQKQEPEADNSDPPKRAKLPRWRPRLFVPIEMVWQAITGHGVDYKRVPPLEWQALVAIGSCGEHGILQGDLGRVTGQDKRSVPRRTDFLSAKGYIAKRTHMTRGSKTSKLWLTRFAPELPALNPLHGLDLSSEGLTKDMEPVPWTHQWVDNKNRKGTEEIAYMTLGHTIMALIKAWGVLRVRDLKKKLGIVGLKWQMKVLSRMLRGFDTEGHISYVAATFVGHNFVFKDCVKFLRDPSDEEWRKLLATGKKSTHTEDTKSRMMKFKRKKRKNKLIKQTLQQTHGKKPTKRGLPKLRFLMKRNRTPPRPSLALWTPDKPLANIISEYVLTGGAEGYTAQELCRAIASSAFYHYFLNHLKNCSEPGTQSETHPEYQMSLEPVRTGGKAKAYTFTCAGASGADSNSDTVRADEPAIDPALTASVDDTAEDRADIDIDSFSFPAIDASVFEEGASGLTDLLRMAPQTTSRGRRPYTKRQLPDTFSAQAQADAEAGPAGDAAAEPMAPRKLGRPRKVKKKPPVRKKAAAKNAETTEGADALDNTQDAPQASVQTPADASVDTLAELPASAPAETTQEVTKEGNGRTMTKRKAAQHVSYVALLGDDDFNTEHHAGRSAATGTAVRLGDGAWGDEHISLEGDRSRPGVYVGEPGSLNPTLHKKGRPRNSIVLIFRSDKLKNADFLPGWTDYPEAPKKATHAAKVVRKPRKKAQSIPTIPEPAQSLTVLATSDPVEKKITGGPGSQDDSVSITAQIAIGKQTTAGSFTSTEPNNTIAQVDPAAAAPALSSTNPDLNEDAPNREKKPRRTKGSKPTKWVCEKCGGAWLNDNGLEYHLKKGRNLCNPYFAEHPEELDAPKKHRQPLKNAVLAGFMPDLDCMGGNAQDGGGGVKPIIGPDGLPKQQRSKRKAAEKTVLALSENNSDFEQDDRPVLKQRALLQNKRLGPAVVPRGVQASEAVAKETATATLFDVPLVKVTTEEESQSVAPDQARTSTTPEDDDGDLPYLKQFQQTNDDYAANYKPKVLNATDLAKPVDVQTAAGSAIAEGMDYNADQSEQYPHLHTHTQIQEDSYPVEGLSTSQHLSATDNMTNGTPVLYNSPPESSPNGPVEAIATPPLANIRSDYPPPAQSLQEAQTSRHDELDMNGYPPFRMPVEEYTTDTHAGTIDKVLPLRTNRIQEIIKYLLEVNGVFPADTPLFWAVLKVYIATFEAPPYPSSSGCTRAVTILTNVGVIKQATVAIRPHGKWKSINLIMQPEIDVTHPLVIDLKDKIKDADSEMYIPPPFEPSEEERIHFQELDRPQKKRPKGSGRRDHKLAETVAELTAPYYAEQGIAGIRTGWRGRGRFESEDEDDEDERPRKRHKPGPLSTIRRRKTKYPHLDEETLALLSTAKRKRGRKPRIDYEDDFILEPHKLNMDEDYAENPGLWSLPPSFFSNTAGPSVSGNFPSTEIQFLAPNTQLDDDFVLEAELEAMPEGDVPTPRNEAEAEDVETAPQATEEATHSKTLVLRSNGKGVWPSIPLKWFEKNNFSFAMKGWLPGQVDMLMENLPQNMEQMAHRATSHYKIETWEDPQYGDFCTYVDGCRSWELSEQGTRHMSGSIVPNYVFINFSSTPEVSNMAPVQAQWLEKNEWTLETTPYDMLENYDAEPTLKFGVIPTAAAEPQKRGRPQTRPRPDPAASRQSTGGGRRSQRDPNLREVKVQRELTPYPQTPDEYFRAKGQECHGVDWKAEDTRIAAYVAVSTLTGGINKAMDWGLMMRIFPESKLSNLRKFWALIKKEREGFITTLFTKFQEEFLVAYENGNLPPFDFENPLNYDWLRLVKWTLALVAREGLELPASRKDFDEMLELINVNKTDLDWREMYHNWQRSVFNKFQDSTSEPASATLEPRGESMDNDAVIARSWVRALCCTDADEYTPYEIRDKFLALSRNGTRTAQEVSDLLEMTICDLEHRRVAVKQKTTALTAGRPYKLNEHFLHAIQRYSNEDKFTVAADFKLRMDAAFRQGEAVEIPWRTEDGMVMAAFNLQAHGRVRIEPIQRLEIPFGFRPGFYESRKFPKSYYRFGLQIIPTADYLYNEDIAVLQSALHPENIPTVTPDGKLPMWCDFFGRPDRDRWFRMLAGVMFVLATRGAMTDAFAAQALKPCFEEFEIGIVREWGLKQGLLAETTVPGGAATVLEWWWLVLGVAMLDPSDQREGVEDESAAAAQVGVASRTGNGDASSEGDRRRTKDQYAMWPSGRSRRRGNYRMV</sequence>
<dbReference type="InterPro" id="IPR007309">
    <property type="entry name" value="TFIIIC_Bblock-bd"/>
</dbReference>
<organism evidence="9 10">
    <name type="scientific">Coniella lustricola</name>
    <dbReference type="NCBI Taxonomy" id="2025994"/>
    <lineage>
        <taxon>Eukaryota</taxon>
        <taxon>Fungi</taxon>
        <taxon>Dikarya</taxon>
        <taxon>Ascomycota</taxon>
        <taxon>Pezizomycotina</taxon>
        <taxon>Sordariomycetes</taxon>
        <taxon>Sordariomycetidae</taxon>
        <taxon>Diaporthales</taxon>
        <taxon>Schizoparmaceae</taxon>
        <taxon>Coniella</taxon>
    </lineage>
</organism>
<dbReference type="InterPro" id="IPR044210">
    <property type="entry name" value="Tfc3-like"/>
</dbReference>
<feature type="compositionally biased region" description="Basic residues" evidence="6">
    <location>
        <begin position="137"/>
        <end position="147"/>
    </location>
</feature>
<dbReference type="GO" id="GO:0005634">
    <property type="term" value="C:nucleus"/>
    <property type="evidence" value="ECO:0007669"/>
    <property type="project" value="UniProtKB-SubCell"/>
</dbReference>
<dbReference type="GO" id="GO:0003677">
    <property type="term" value="F:DNA binding"/>
    <property type="evidence" value="ECO:0007669"/>
    <property type="project" value="UniProtKB-KW"/>
</dbReference>
<feature type="region of interest" description="Disordered" evidence="6">
    <location>
        <begin position="132"/>
        <end position="168"/>
    </location>
</feature>
<dbReference type="GO" id="GO:0006384">
    <property type="term" value="P:transcription initiation at RNA polymerase III promoter"/>
    <property type="evidence" value="ECO:0007669"/>
    <property type="project" value="InterPro"/>
</dbReference>
<gene>
    <name evidence="9" type="ORF">BD289DRAFT_237552</name>
</gene>
<evidence type="ECO:0000259" key="7">
    <source>
        <dbReference type="Pfam" id="PF04182"/>
    </source>
</evidence>
<evidence type="ECO:0000256" key="3">
    <source>
        <dbReference type="ARBA" id="ARBA00023125"/>
    </source>
</evidence>
<evidence type="ECO:0000256" key="5">
    <source>
        <dbReference type="ARBA" id="ARBA00023242"/>
    </source>
</evidence>
<feature type="domain" description="B-block binding subunit of TFIIIC" evidence="7">
    <location>
        <begin position="199"/>
        <end position="267"/>
    </location>
</feature>
<feature type="region of interest" description="Disordered" evidence="6">
    <location>
        <begin position="2331"/>
        <end position="2385"/>
    </location>
</feature>
<feature type="region of interest" description="Disordered" evidence="6">
    <location>
        <begin position="1798"/>
        <end position="1843"/>
    </location>
</feature>
<feature type="domain" description="Transcription factor tau subunit sfc3/Tfc3 C-terminal" evidence="8">
    <location>
        <begin position="1869"/>
        <end position="2272"/>
    </location>
</feature>
<reference evidence="9 10" key="1">
    <citation type="journal article" date="2018" name="Mycol. Prog.">
        <title>Coniella lustricola, a new species from submerged detritus.</title>
        <authorList>
            <person name="Raudabaugh D.B."/>
            <person name="Iturriaga T."/>
            <person name="Carver A."/>
            <person name="Mondo S."/>
            <person name="Pangilinan J."/>
            <person name="Lipzen A."/>
            <person name="He G."/>
            <person name="Amirebrahimi M."/>
            <person name="Grigoriev I.V."/>
            <person name="Miller A.N."/>
        </authorList>
    </citation>
    <scope>NUCLEOTIDE SEQUENCE [LARGE SCALE GENOMIC DNA]</scope>
    <source>
        <strain evidence="9 10">B22-T-1</strain>
    </source>
</reference>
<evidence type="ECO:0000313" key="10">
    <source>
        <dbReference type="Proteomes" id="UP000241462"/>
    </source>
</evidence>
<dbReference type="InterPro" id="IPR036390">
    <property type="entry name" value="WH_DNA-bd_sf"/>
</dbReference>
<feature type="compositionally biased region" description="Basic residues" evidence="6">
    <location>
        <begin position="1499"/>
        <end position="1511"/>
    </location>
</feature>
<keyword evidence="4" id="KW-0804">Transcription</keyword>
<dbReference type="PANTHER" id="PTHR15180:SF1">
    <property type="entry name" value="GENERAL TRANSCRIPTION FACTOR 3C POLYPEPTIDE 1"/>
    <property type="match status" value="1"/>
</dbReference>
<feature type="region of interest" description="Disordered" evidence="6">
    <location>
        <begin position="1029"/>
        <end position="1053"/>
    </location>
</feature>
<proteinExistence type="predicted"/>
<dbReference type="SUPFAM" id="SSF46785">
    <property type="entry name" value="Winged helix' DNA-binding domain"/>
    <property type="match status" value="1"/>
</dbReference>
<keyword evidence="2" id="KW-0597">Phosphoprotein</keyword>
<dbReference type="Pfam" id="PF04182">
    <property type="entry name" value="B-block_TFIIIC"/>
    <property type="match status" value="1"/>
</dbReference>
<evidence type="ECO:0000256" key="2">
    <source>
        <dbReference type="ARBA" id="ARBA00022553"/>
    </source>
</evidence>
<feature type="region of interest" description="Disordered" evidence="6">
    <location>
        <begin position="1225"/>
        <end position="1287"/>
    </location>
</feature>
<evidence type="ECO:0000256" key="4">
    <source>
        <dbReference type="ARBA" id="ARBA00023163"/>
    </source>
</evidence>
<feature type="region of interest" description="Disordered" evidence="6">
    <location>
        <begin position="842"/>
        <end position="862"/>
    </location>
</feature>
<evidence type="ECO:0000259" key="8">
    <source>
        <dbReference type="Pfam" id="PF20222"/>
    </source>
</evidence>
<dbReference type="Proteomes" id="UP000241462">
    <property type="component" value="Unassembled WGS sequence"/>
</dbReference>
<keyword evidence="10" id="KW-1185">Reference proteome</keyword>
<feature type="region of interest" description="Disordered" evidence="6">
    <location>
        <begin position="1119"/>
        <end position="1146"/>
    </location>
</feature>
<feature type="compositionally biased region" description="Polar residues" evidence="6">
    <location>
        <begin position="1124"/>
        <end position="1136"/>
    </location>
</feature>
<dbReference type="InterPro" id="IPR046488">
    <property type="entry name" value="Sfc3/Tfc3_C"/>
</dbReference>
<evidence type="ECO:0000313" key="9">
    <source>
        <dbReference type="EMBL" id="PSS02405.1"/>
    </source>
</evidence>
<keyword evidence="3" id="KW-0238">DNA-binding</keyword>
<feature type="region of interest" description="Disordered" evidence="6">
    <location>
        <begin position="40"/>
        <end position="81"/>
    </location>
</feature>
<evidence type="ECO:0000256" key="1">
    <source>
        <dbReference type="ARBA" id="ARBA00004123"/>
    </source>
</evidence>
<feature type="compositionally biased region" description="Basic residues" evidence="6">
    <location>
        <begin position="655"/>
        <end position="673"/>
    </location>
</feature>
<dbReference type="STRING" id="2025994.A0A2T3AL97"/>
<dbReference type="OrthoDB" id="5403573at2759"/>
<feature type="compositionally biased region" description="Basic residues" evidence="6">
    <location>
        <begin position="2375"/>
        <end position="2385"/>
    </location>
</feature>
<feature type="region of interest" description="Disordered" evidence="6">
    <location>
        <begin position="1614"/>
        <end position="1641"/>
    </location>
</feature>
<evidence type="ECO:0000256" key="6">
    <source>
        <dbReference type="SAM" id="MobiDB-lite"/>
    </source>
</evidence>
<feature type="region of interest" description="Disordered" evidence="6">
    <location>
        <begin position="1485"/>
        <end position="1511"/>
    </location>
</feature>
<name>A0A2T3AL97_9PEZI</name>
<feature type="compositionally biased region" description="Basic and acidic residues" evidence="6">
    <location>
        <begin position="1829"/>
        <end position="1842"/>
    </location>
</feature>
<comment type="subcellular location">
    <subcellularLocation>
        <location evidence="1">Nucleus</location>
    </subcellularLocation>
</comment>
<feature type="compositionally biased region" description="Basic and acidic residues" evidence="6">
    <location>
        <begin position="54"/>
        <end position="63"/>
    </location>
</feature>
<dbReference type="PANTHER" id="PTHR15180">
    <property type="entry name" value="GENERAL TRANSCRIPTION FACTOR 3C POLYPEPTIDE 1"/>
    <property type="match status" value="1"/>
</dbReference>
<feature type="compositionally biased region" description="Basic residues" evidence="6">
    <location>
        <begin position="946"/>
        <end position="955"/>
    </location>
</feature>
<protein>
    <submittedName>
        <fullName evidence="9">Uncharacterized protein</fullName>
    </submittedName>
</protein>
<feature type="compositionally biased region" description="Polar residues" evidence="6">
    <location>
        <begin position="687"/>
        <end position="701"/>
    </location>
</feature>